<dbReference type="Pfam" id="PF03713">
    <property type="entry name" value="DUF305"/>
    <property type="match status" value="1"/>
</dbReference>
<dbReference type="Proteomes" id="UP000199258">
    <property type="component" value="Unassembled WGS sequence"/>
</dbReference>
<evidence type="ECO:0000259" key="1">
    <source>
        <dbReference type="Pfam" id="PF03713"/>
    </source>
</evidence>
<protein>
    <submittedName>
        <fullName evidence="2">Uncharacterized conserved protein, DUF305 family</fullName>
    </submittedName>
</protein>
<dbReference type="PANTHER" id="PTHR36933:SF1">
    <property type="entry name" value="SLL0788 PROTEIN"/>
    <property type="match status" value="1"/>
</dbReference>
<dbReference type="PANTHER" id="PTHR36933">
    <property type="entry name" value="SLL0788 PROTEIN"/>
    <property type="match status" value="1"/>
</dbReference>
<feature type="domain" description="DUF305" evidence="1">
    <location>
        <begin position="41"/>
        <end position="200"/>
    </location>
</feature>
<evidence type="ECO:0000313" key="3">
    <source>
        <dbReference type="Proteomes" id="UP000199258"/>
    </source>
</evidence>
<gene>
    <name evidence="2" type="ORF">SAMN04488693_12522</name>
</gene>
<reference evidence="2 3" key="1">
    <citation type="submission" date="2016-10" db="EMBL/GenBank/DDBJ databases">
        <authorList>
            <person name="de Groot N.N."/>
        </authorList>
    </citation>
    <scope>NUCLEOTIDE SEQUENCE [LARGE SCALE GENOMIC DNA]</scope>
    <source>
        <strain evidence="2 3">NP_1H</strain>
    </source>
</reference>
<dbReference type="InterPro" id="IPR005183">
    <property type="entry name" value="DUF305_CopM-like"/>
</dbReference>
<sequence length="203" mass="21917">MKLKPAHITIAVLAAILLLAVGVIGGRLLAGSPEPGDASADAGFARDMQRHHAQAVEMSMLVLDRTDTEPVRALAYDIALTQQQQIGQMFAWLQDWGLPQTGSGTPMQWMPEHQMSPAGTGEDQMSMPGMASAEDLDRLRDSQGDEAERLYLELMIDHHRGGVQMAQAALETATTDQVRDLAGKLITSQSSEIDAMNALLQSP</sequence>
<dbReference type="AlphaFoldDB" id="A0A1G8NPT2"/>
<evidence type="ECO:0000313" key="2">
    <source>
        <dbReference type="EMBL" id="SDI82279.1"/>
    </source>
</evidence>
<dbReference type="Gene3D" id="1.20.1260.10">
    <property type="match status" value="1"/>
</dbReference>
<dbReference type="OrthoDB" id="26872at2"/>
<dbReference type="EMBL" id="FNDT01000025">
    <property type="protein sequence ID" value="SDI82279.1"/>
    <property type="molecule type" value="Genomic_DNA"/>
</dbReference>
<proteinExistence type="predicted"/>
<dbReference type="InterPro" id="IPR012347">
    <property type="entry name" value="Ferritin-like"/>
</dbReference>
<keyword evidence="3" id="KW-1185">Reference proteome</keyword>
<dbReference type="RefSeq" id="WP_090588158.1">
    <property type="nucleotide sequence ID" value="NZ_FNDT01000025.1"/>
</dbReference>
<dbReference type="STRING" id="335973.SAMN04488693_12522"/>
<organism evidence="2 3">
    <name type="scientific">Arthrobacter subterraneus</name>
    <dbReference type="NCBI Taxonomy" id="335973"/>
    <lineage>
        <taxon>Bacteria</taxon>
        <taxon>Bacillati</taxon>
        <taxon>Actinomycetota</taxon>
        <taxon>Actinomycetes</taxon>
        <taxon>Micrococcales</taxon>
        <taxon>Micrococcaceae</taxon>
        <taxon>Arthrobacter</taxon>
    </lineage>
</organism>
<accession>A0A1G8NPT2</accession>
<name>A0A1G8NPT2_9MICC</name>